<keyword evidence="1 4" id="KW-0378">Hydrolase</keyword>
<dbReference type="GO" id="GO:0046872">
    <property type="term" value="F:metal ion binding"/>
    <property type="evidence" value="ECO:0007669"/>
    <property type="project" value="UniProtKB-KW"/>
</dbReference>
<comment type="caution">
    <text evidence="4">The sequence shown here is derived from an EMBL/GenBank/DDBJ whole genome shotgun (WGS) entry which is preliminary data.</text>
</comment>
<gene>
    <name evidence="4" type="ORF">EV686_101619</name>
</gene>
<feature type="binding site" evidence="2">
    <location>
        <position position="103"/>
    </location>
    <ligand>
        <name>Mn(2+)</name>
        <dbReference type="ChEBI" id="CHEBI:29035"/>
        <label>2</label>
    </ligand>
</feature>
<dbReference type="InterPro" id="IPR011650">
    <property type="entry name" value="Peptidase_M20_dimer"/>
</dbReference>
<dbReference type="PANTHER" id="PTHR11014">
    <property type="entry name" value="PEPTIDASE M20 FAMILY MEMBER"/>
    <property type="match status" value="1"/>
</dbReference>
<dbReference type="InterPro" id="IPR002933">
    <property type="entry name" value="Peptidase_M20"/>
</dbReference>
<dbReference type="Pfam" id="PF07687">
    <property type="entry name" value="M20_dimer"/>
    <property type="match status" value="1"/>
</dbReference>
<dbReference type="InterPro" id="IPR017439">
    <property type="entry name" value="Amidohydrolase"/>
</dbReference>
<feature type="binding site" evidence="2">
    <location>
        <position position="101"/>
    </location>
    <ligand>
        <name>Mn(2+)</name>
        <dbReference type="ChEBI" id="CHEBI:29035"/>
        <label>2</label>
    </ligand>
</feature>
<dbReference type="RefSeq" id="WP_243650716.1">
    <property type="nucleotide sequence ID" value="NZ_SMBX01000001.1"/>
</dbReference>
<dbReference type="Pfam" id="PF01546">
    <property type="entry name" value="Peptidase_M20"/>
    <property type="match status" value="1"/>
</dbReference>
<evidence type="ECO:0000313" key="4">
    <source>
        <dbReference type="EMBL" id="TCV03156.1"/>
    </source>
</evidence>
<sequence length="383" mass="41220">MLSVDMDALARDMTEWRRKLHSHPELAFQEHETAAFVAEKLRGWGIETHTGIGGTGVVGVIRGKAGEGGAIGLRADMDALPMAEQTGAEYQSTRQNVFHGCGHDGHTTVLLGTAYALSRNPDFRGTVHLIFQPAEETLLGGLAMMDDGLFDRFPCDEIFGLHNHPPLPSGKVGVRVGSQLSACDLFRITVRGVGGHAASPHRARDPIVIGSALVQAVQTIASRSIDPLQTAVVSICQFNAGTAPNIIADTAILEGTVRTLDRQVQADVLRRLKEICVGIQATYDCEVVFDHLQTSPPTVNAPGPVQTVIEAGRAVVGNDNLDPDIAPLMASEDFAYMLERRPGAYFFLGNGGAMCHHPKFDFNDASAPIGVRMFVEIVRRRLG</sequence>
<feature type="domain" description="Peptidase M20 dimerisation" evidence="3">
    <location>
        <begin position="186"/>
        <end position="276"/>
    </location>
</feature>
<dbReference type="Gene3D" id="3.30.70.360">
    <property type="match status" value="1"/>
</dbReference>
<keyword evidence="2" id="KW-0464">Manganese</keyword>
<proteinExistence type="predicted"/>
<dbReference type="SUPFAM" id="SSF53187">
    <property type="entry name" value="Zn-dependent exopeptidases"/>
    <property type="match status" value="1"/>
</dbReference>
<organism evidence="4 5">
    <name type="scientific">Paracandidimonas soli</name>
    <dbReference type="NCBI Taxonomy" id="1917182"/>
    <lineage>
        <taxon>Bacteria</taxon>
        <taxon>Pseudomonadati</taxon>
        <taxon>Pseudomonadota</taxon>
        <taxon>Betaproteobacteria</taxon>
        <taxon>Burkholderiales</taxon>
        <taxon>Alcaligenaceae</taxon>
        <taxon>Paracandidimonas</taxon>
    </lineage>
</organism>
<evidence type="ECO:0000259" key="3">
    <source>
        <dbReference type="Pfam" id="PF07687"/>
    </source>
</evidence>
<accession>A0A4R3VCV6</accession>
<dbReference type="EMBL" id="SMBX01000001">
    <property type="protein sequence ID" value="TCV03156.1"/>
    <property type="molecule type" value="Genomic_DNA"/>
</dbReference>
<evidence type="ECO:0000256" key="1">
    <source>
        <dbReference type="ARBA" id="ARBA00022801"/>
    </source>
</evidence>
<name>A0A4R3VCV6_9BURK</name>
<feature type="binding site" evidence="2">
    <location>
        <position position="356"/>
    </location>
    <ligand>
        <name>Mn(2+)</name>
        <dbReference type="ChEBI" id="CHEBI:29035"/>
        <label>2</label>
    </ligand>
</feature>
<dbReference type="NCBIfam" id="TIGR01891">
    <property type="entry name" value="amidohydrolases"/>
    <property type="match status" value="1"/>
</dbReference>
<evidence type="ECO:0000313" key="5">
    <source>
        <dbReference type="Proteomes" id="UP000294692"/>
    </source>
</evidence>
<keyword evidence="2" id="KW-0479">Metal-binding</keyword>
<dbReference type="PIRSF" id="PIRSF005962">
    <property type="entry name" value="Pept_M20D_amidohydro"/>
    <property type="match status" value="1"/>
</dbReference>
<dbReference type="InterPro" id="IPR036264">
    <property type="entry name" value="Bact_exopeptidase_dim_dom"/>
</dbReference>
<feature type="binding site" evidence="2">
    <location>
        <position position="136"/>
    </location>
    <ligand>
        <name>Mn(2+)</name>
        <dbReference type="ChEBI" id="CHEBI:29035"/>
        <label>2</label>
    </ligand>
</feature>
<dbReference type="Proteomes" id="UP000294692">
    <property type="component" value="Unassembled WGS sequence"/>
</dbReference>
<protein>
    <submittedName>
        <fullName evidence="4">Hippurate hydrolase</fullName>
    </submittedName>
</protein>
<reference evidence="4 5" key="1">
    <citation type="submission" date="2019-03" db="EMBL/GenBank/DDBJ databases">
        <title>Genomic Encyclopedia of Type Strains, Phase IV (KMG-IV): sequencing the most valuable type-strain genomes for metagenomic binning, comparative biology and taxonomic classification.</title>
        <authorList>
            <person name="Goeker M."/>
        </authorList>
    </citation>
    <scope>NUCLEOTIDE SEQUENCE [LARGE SCALE GENOMIC DNA]</scope>
    <source>
        <strain evidence="4 5">DSM 100048</strain>
    </source>
</reference>
<dbReference type="PANTHER" id="PTHR11014:SF63">
    <property type="entry name" value="METALLOPEPTIDASE, PUTATIVE (AFU_ORTHOLOGUE AFUA_6G09600)-RELATED"/>
    <property type="match status" value="1"/>
</dbReference>
<dbReference type="Gene3D" id="3.40.630.10">
    <property type="entry name" value="Zn peptidases"/>
    <property type="match status" value="1"/>
</dbReference>
<dbReference type="GO" id="GO:0019877">
    <property type="term" value="P:diaminopimelate biosynthetic process"/>
    <property type="evidence" value="ECO:0007669"/>
    <property type="project" value="UniProtKB-ARBA"/>
</dbReference>
<dbReference type="GO" id="GO:0050118">
    <property type="term" value="F:N-acetyldiaminopimelate deacetylase activity"/>
    <property type="evidence" value="ECO:0007669"/>
    <property type="project" value="UniProtKB-ARBA"/>
</dbReference>
<comment type="cofactor">
    <cofactor evidence="2">
        <name>Mn(2+)</name>
        <dbReference type="ChEBI" id="CHEBI:29035"/>
    </cofactor>
    <text evidence="2">The Mn(2+) ion enhances activity.</text>
</comment>
<dbReference type="SUPFAM" id="SSF55031">
    <property type="entry name" value="Bacterial exopeptidase dimerisation domain"/>
    <property type="match status" value="1"/>
</dbReference>
<feature type="binding site" evidence="2">
    <location>
        <position position="162"/>
    </location>
    <ligand>
        <name>Mn(2+)</name>
        <dbReference type="ChEBI" id="CHEBI:29035"/>
        <label>2</label>
    </ligand>
</feature>
<dbReference type="AlphaFoldDB" id="A0A4R3VCV6"/>
<keyword evidence="5" id="KW-1185">Reference proteome</keyword>
<dbReference type="FunFam" id="3.30.70.360:FF:000001">
    <property type="entry name" value="N-acetyldiaminopimelate deacetylase"/>
    <property type="match status" value="1"/>
</dbReference>
<dbReference type="CDD" id="cd05666">
    <property type="entry name" value="M20_Acy1-like"/>
    <property type="match status" value="1"/>
</dbReference>
<evidence type="ECO:0000256" key="2">
    <source>
        <dbReference type="PIRSR" id="PIRSR005962-1"/>
    </source>
</evidence>